<evidence type="ECO:0000256" key="1">
    <source>
        <dbReference type="SAM" id="MobiDB-lite"/>
    </source>
</evidence>
<feature type="region of interest" description="Disordered" evidence="1">
    <location>
        <begin position="702"/>
        <end position="722"/>
    </location>
</feature>
<protein>
    <submittedName>
        <fullName evidence="2">Uncharacterized protein</fullName>
    </submittedName>
</protein>
<keyword evidence="3" id="KW-1185">Reference proteome</keyword>
<accession>F0XHZ2</accession>
<sequence>MSDPLLEKRNCAIQRHNQDITHIIAAQVEFASLFSEAEADTIIWLQLSPAISKLTCDGLCYPQEWLLRYSSATLRSSGCDKFVKLLGNERYQRKTLNSLRSSGHDLPDGIRYVLDLGPSSDFDLRSQHLEALTLPKGIVQYSMLTYLTNKHQVPSAVAGGHDDACRCFEMRLDRRKKTAPAAAPAGDMMSQVGSETKEPDILDSRNCIWDLPLAAEFRIDDYCEVRHVANVIRLLLVLAERPLLLDSAARVYTICGLAKLFGANGNTSSLSRLRSLVHEWFLTKGNTIIIDTLPEECFRMAWNIKLPNVTRASYRILVAERALCDASDSSQPRTYQRQRTPFGRELSGLDDDLETLLDHASEALTRRIGELRAKLQSPDKLDLLDVPQYHRLRTIERAVAEAVPQTREIRAASTAIQRLADTYETILRTSLLHGRLGSLLRNGKSCLYTGALEVYVSQKAREYKSFAHVYEGLSEKQKLLTGVRWRVIGNGMARSLRGAATYLMDGMAKDANTALRRALVMDEGRADQVITNQLAILGVTIRGPYSTFQPQEPFQLEVIRNELRSERMIKTFSHLYDRYSFVPEFELAEDNPSPHLLLGLSENEFRFLPLWAGGQDDGSGGVFQDELPMAQLGPIGPGPAYHTGTTQVGTTADTMSTATLSVGELDAATDDASELKTEHTDSSFVLVQGVSRLAVQSEYRTTSSHESRAAHDGISTISGEPSAMTLDDSTCGSSLVDVAESADDDESDYVYDFEDDEEGFESFDEDGYDMDVQSDVTVVQYHDTAMGDFEGPSSAAKIGFVEEPDVLVGEM</sequence>
<evidence type="ECO:0000313" key="3">
    <source>
        <dbReference type="Proteomes" id="UP000007796"/>
    </source>
</evidence>
<dbReference type="InParanoid" id="F0XHZ2"/>
<dbReference type="RefSeq" id="XP_014172703.1">
    <property type="nucleotide sequence ID" value="XM_014317228.1"/>
</dbReference>
<dbReference type="OrthoDB" id="5371510at2759"/>
<dbReference type="GeneID" id="25976219"/>
<evidence type="ECO:0000313" key="2">
    <source>
        <dbReference type="EMBL" id="EFX03221.1"/>
    </source>
</evidence>
<name>F0XHZ2_GROCL</name>
<proteinExistence type="predicted"/>
<dbReference type="AlphaFoldDB" id="F0XHZ2"/>
<dbReference type="EMBL" id="GL629769">
    <property type="protein sequence ID" value="EFX03221.1"/>
    <property type="molecule type" value="Genomic_DNA"/>
</dbReference>
<dbReference type="HOGENOM" id="CLU_013726_0_0_1"/>
<gene>
    <name evidence="2" type="ORF">CMQ_3150</name>
</gene>
<dbReference type="Proteomes" id="UP000007796">
    <property type="component" value="Unassembled WGS sequence"/>
</dbReference>
<dbReference type="eggNOG" id="ENOG502S984">
    <property type="taxonomic scope" value="Eukaryota"/>
</dbReference>
<reference evidence="2 3" key="1">
    <citation type="journal article" date="2011" name="Proc. Natl. Acad. Sci. U.S.A.">
        <title>Genome and transcriptome analyses of the mountain pine beetle-fungal symbiont Grosmannia clavigera, a lodgepole pine pathogen.</title>
        <authorList>
            <person name="DiGuistini S."/>
            <person name="Wang Y."/>
            <person name="Liao N.Y."/>
            <person name="Taylor G."/>
            <person name="Tanguay P."/>
            <person name="Feau N."/>
            <person name="Henrissat B."/>
            <person name="Chan S.K."/>
            <person name="Hesse-Orce U."/>
            <person name="Alamouti S.M."/>
            <person name="Tsui C.K.M."/>
            <person name="Docking R.T."/>
            <person name="Levasseur A."/>
            <person name="Haridas S."/>
            <person name="Robertson G."/>
            <person name="Birol I."/>
            <person name="Holt R.A."/>
            <person name="Marra M.A."/>
            <person name="Hamelin R.C."/>
            <person name="Hirst M."/>
            <person name="Jones S.J.M."/>
            <person name="Bohlmann J."/>
            <person name="Breuil C."/>
        </authorList>
    </citation>
    <scope>NUCLEOTIDE SEQUENCE [LARGE SCALE GENOMIC DNA]</scope>
    <source>
        <strain evidence="3">kw1407 / UAMH 11150</strain>
    </source>
</reference>
<organism evidence="3">
    <name type="scientific">Grosmannia clavigera (strain kw1407 / UAMH 11150)</name>
    <name type="common">Blue stain fungus</name>
    <name type="synonym">Graphiocladiella clavigera</name>
    <dbReference type="NCBI Taxonomy" id="655863"/>
    <lineage>
        <taxon>Eukaryota</taxon>
        <taxon>Fungi</taxon>
        <taxon>Dikarya</taxon>
        <taxon>Ascomycota</taxon>
        <taxon>Pezizomycotina</taxon>
        <taxon>Sordariomycetes</taxon>
        <taxon>Sordariomycetidae</taxon>
        <taxon>Ophiostomatales</taxon>
        <taxon>Ophiostomataceae</taxon>
        <taxon>Leptographium</taxon>
    </lineage>
</organism>